<keyword evidence="1" id="KW-1133">Transmembrane helix</keyword>
<dbReference type="Proteomes" id="UP000616608">
    <property type="component" value="Unassembled WGS sequence"/>
</dbReference>
<name>A0A917FX54_9BACI</name>
<evidence type="ECO:0000313" key="2">
    <source>
        <dbReference type="EMBL" id="GGG10393.1"/>
    </source>
</evidence>
<protein>
    <recommendedName>
        <fullName evidence="4">ABC transporter permease</fullName>
    </recommendedName>
</protein>
<keyword evidence="3" id="KW-1185">Reference proteome</keyword>
<dbReference type="PANTHER" id="PTHR43471">
    <property type="entry name" value="ABC TRANSPORTER PERMEASE"/>
    <property type="match status" value="1"/>
</dbReference>
<keyword evidence="1" id="KW-0812">Transmembrane</keyword>
<comment type="caution">
    <text evidence="2">The sequence shown here is derived from an EMBL/GenBank/DDBJ whole genome shotgun (WGS) entry which is preliminary data.</text>
</comment>
<evidence type="ECO:0000313" key="3">
    <source>
        <dbReference type="Proteomes" id="UP000616608"/>
    </source>
</evidence>
<feature type="transmembrane region" description="Helical" evidence="1">
    <location>
        <begin position="21"/>
        <end position="43"/>
    </location>
</feature>
<keyword evidence="1" id="KW-0472">Membrane</keyword>
<dbReference type="AlphaFoldDB" id="A0A917FX54"/>
<dbReference type="GO" id="GO:0005886">
    <property type="term" value="C:plasma membrane"/>
    <property type="evidence" value="ECO:0007669"/>
    <property type="project" value="UniProtKB-SubCell"/>
</dbReference>
<feature type="transmembrane region" description="Helical" evidence="1">
    <location>
        <begin position="182"/>
        <end position="206"/>
    </location>
</feature>
<reference evidence="2" key="2">
    <citation type="submission" date="2020-09" db="EMBL/GenBank/DDBJ databases">
        <authorList>
            <person name="Sun Q."/>
            <person name="Zhou Y."/>
        </authorList>
    </citation>
    <scope>NUCLEOTIDE SEQUENCE</scope>
    <source>
        <strain evidence="2">CGMCC 1.15760</strain>
    </source>
</reference>
<proteinExistence type="predicted"/>
<dbReference type="GO" id="GO:0140359">
    <property type="term" value="F:ABC-type transporter activity"/>
    <property type="evidence" value="ECO:0007669"/>
    <property type="project" value="InterPro"/>
</dbReference>
<dbReference type="EMBL" id="BMJT01000001">
    <property type="protein sequence ID" value="GGG10393.1"/>
    <property type="molecule type" value="Genomic_DNA"/>
</dbReference>
<gene>
    <name evidence="2" type="ORF">GCM10007425_00900</name>
</gene>
<evidence type="ECO:0000256" key="1">
    <source>
        <dbReference type="SAM" id="Phobius"/>
    </source>
</evidence>
<dbReference type="Pfam" id="PF12679">
    <property type="entry name" value="ABC2_membrane_2"/>
    <property type="match status" value="1"/>
</dbReference>
<reference evidence="2" key="1">
    <citation type="journal article" date="2014" name="Int. J. Syst. Evol. Microbiol.">
        <title>Complete genome sequence of Corynebacterium casei LMG S-19264T (=DSM 44701T), isolated from a smear-ripened cheese.</title>
        <authorList>
            <consortium name="US DOE Joint Genome Institute (JGI-PGF)"/>
            <person name="Walter F."/>
            <person name="Albersmeier A."/>
            <person name="Kalinowski J."/>
            <person name="Ruckert C."/>
        </authorList>
    </citation>
    <scope>NUCLEOTIDE SEQUENCE</scope>
    <source>
        <strain evidence="2">CGMCC 1.15760</strain>
    </source>
</reference>
<dbReference type="RefSeq" id="WP_188613045.1">
    <property type="nucleotide sequence ID" value="NZ_BMJT01000001.1"/>
</dbReference>
<sequence length="261" mass="29322">MNQPVWLLMQKEYREIWRSYRLIWLPLVFILLGIMDPLTTYYMKDILQAVGNIPEGMALTFPKLSPLEVLSATISQFQTIGIVIVIVLTAMMISKEREQGAVALLYIRPIPVASFIWSKLCSMLTLVLISVCVGMLASTYYITLLYGAITIRELSIAFSLYSIWLLFVISFALLCSAWCKNALSIALSVLVLYGGIIVDAILGQYWTISPWKLPHYAVGVSMHSVELQDVWLSIISSVMSSVIFIVVAMIAMKHKKDTVTI</sequence>
<feature type="transmembrane region" description="Helical" evidence="1">
    <location>
        <begin position="230"/>
        <end position="252"/>
    </location>
</feature>
<feature type="transmembrane region" description="Helical" evidence="1">
    <location>
        <begin position="115"/>
        <end position="142"/>
    </location>
</feature>
<organism evidence="2 3">
    <name type="scientific">Lysinibacillus alkalisoli</name>
    <dbReference type="NCBI Taxonomy" id="1911548"/>
    <lineage>
        <taxon>Bacteria</taxon>
        <taxon>Bacillati</taxon>
        <taxon>Bacillota</taxon>
        <taxon>Bacilli</taxon>
        <taxon>Bacillales</taxon>
        <taxon>Bacillaceae</taxon>
        <taxon>Lysinibacillus</taxon>
    </lineage>
</organism>
<feature type="transmembrane region" description="Helical" evidence="1">
    <location>
        <begin position="69"/>
        <end position="94"/>
    </location>
</feature>
<feature type="transmembrane region" description="Helical" evidence="1">
    <location>
        <begin position="154"/>
        <end position="175"/>
    </location>
</feature>
<evidence type="ECO:0008006" key="4">
    <source>
        <dbReference type="Google" id="ProtNLM"/>
    </source>
</evidence>
<accession>A0A917FX54</accession>